<feature type="transmembrane region" description="Helical" evidence="1">
    <location>
        <begin position="77"/>
        <end position="95"/>
    </location>
</feature>
<accession>A0AA35V1D7</accession>
<reference evidence="2" key="1">
    <citation type="submission" date="2023-03" db="EMBL/GenBank/DDBJ databases">
        <authorList>
            <person name="Pearce D."/>
        </authorList>
    </citation>
    <scope>NUCLEOTIDE SEQUENCE</scope>
    <source>
        <strain evidence="2">Mc</strain>
    </source>
</reference>
<dbReference type="AlphaFoldDB" id="A0AA35V1D7"/>
<keyword evidence="1" id="KW-0812">Transmembrane</keyword>
<dbReference type="EMBL" id="OX458332">
    <property type="protein sequence ID" value="CAI8733534.1"/>
    <property type="molecule type" value="Genomic_DNA"/>
</dbReference>
<keyword evidence="1" id="KW-0472">Membrane</keyword>
<name>A0AA35V1D7_METCP</name>
<feature type="transmembrane region" description="Helical" evidence="1">
    <location>
        <begin position="177"/>
        <end position="198"/>
    </location>
</feature>
<sequence>MAGPEYHASGPRSFRRVKQENGVRHAISTIRPGHSMRGPFSPLYFLFFAGLLLWLVFSINFQIIALTFEKLGLDPSSALSLVLTSLLGSAINLPVATIEADRPPVVPPPPFRGLLRLPEIPFTGRTKIMVNVGGGLVPVAFSFYLLANDGIPLPQLALATAIVAAVAYGFSRPIPGFGIGMPILIAPLAAALVALVLGGEHRAPVAYIAGTMGVLIGADLLRIPDIRHLGAPVASIGGAGTFDGIFMTGLVAVLLT</sequence>
<dbReference type="Pfam" id="PF07758">
    <property type="entry name" value="DUF1614"/>
    <property type="match status" value="1"/>
</dbReference>
<feature type="transmembrane region" description="Helical" evidence="1">
    <location>
        <begin position="153"/>
        <end position="170"/>
    </location>
</feature>
<evidence type="ECO:0000313" key="3">
    <source>
        <dbReference type="Proteomes" id="UP001158598"/>
    </source>
</evidence>
<keyword evidence="1" id="KW-1133">Transmembrane helix</keyword>
<feature type="transmembrane region" description="Helical" evidence="1">
    <location>
        <begin position="233"/>
        <end position="255"/>
    </location>
</feature>
<organism evidence="2 3">
    <name type="scientific">Methylococcus capsulatus</name>
    <dbReference type="NCBI Taxonomy" id="414"/>
    <lineage>
        <taxon>Bacteria</taxon>
        <taxon>Pseudomonadati</taxon>
        <taxon>Pseudomonadota</taxon>
        <taxon>Gammaproteobacteria</taxon>
        <taxon>Methylococcales</taxon>
        <taxon>Methylococcaceae</taxon>
        <taxon>Methylococcus</taxon>
    </lineage>
</organism>
<evidence type="ECO:0000256" key="1">
    <source>
        <dbReference type="SAM" id="Phobius"/>
    </source>
</evidence>
<feature type="transmembrane region" description="Helical" evidence="1">
    <location>
        <begin position="204"/>
        <end position="221"/>
    </location>
</feature>
<evidence type="ECO:0000313" key="2">
    <source>
        <dbReference type="EMBL" id="CAI8733534.1"/>
    </source>
</evidence>
<feature type="transmembrane region" description="Helical" evidence="1">
    <location>
        <begin position="128"/>
        <end position="147"/>
    </location>
</feature>
<gene>
    <name evidence="2" type="ORF">MCNOR_0327</name>
</gene>
<dbReference type="Proteomes" id="UP001158598">
    <property type="component" value="Chromosome"/>
</dbReference>
<feature type="transmembrane region" description="Helical" evidence="1">
    <location>
        <begin position="43"/>
        <end position="65"/>
    </location>
</feature>
<protein>
    <submittedName>
        <fullName evidence="2">Membrane protein</fullName>
    </submittedName>
</protein>
<proteinExistence type="predicted"/>
<dbReference type="InterPro" id="IPR011672">
    <property type="entry name" value="DUF1614"/>
</dbReference>